<dbReference type="AlphaFoldDB" id="A0A1H5VYR3"/>
<reference evidence="1 2" key="1">
    <citation type="submission" date="2016-10" db="EMBL/GenBank/DDBJ databases">
        <authorList>
            <person name="de Groot N.N."/>
        </authorList>
    </citation>
    <scope>NUCLEOTIDE SEQUENCE [LARGE SCALE GENOMIC DNA]</scope>
    <source>
        <strain evidence="1 2">Nl13</strain>
    </source>
</reference>
<evidence type="ECO:0000313" key="1">
    <source>
        <dbReference type="EMBL" id="SEF92168.1"/>
    </source>
</evidence>
<name>A0A1H5VYR3_NITMU</name>
<dbReference type="EMBL" id="FNVK01000015">
    <property type="protein sequence ID" value="SEF92168.1"/>
    <property type="molecule type" value="Genomic_DNA"/>
</dbReference>
<dbReference type="RefSeq" id="WP_041352479.1">
    <property type="nucleotide sequence ID" value="NC_007614.1"/>
</dbReference>
<protein>
    <submittedName>
        <fullName evidence="1">Uncharacterized protein</fullName>
    </submittedName>
</protein>
<sequence>MSSRSKRHRARPQASCAGLFLQLYDLIIPFEMADMRVKIIIVALVIGLVWGGGDSDKAGSKESTSPFFITAYLKSSK</sequence>
<gene>
    <name evidence="1" type="ORF">SAMN05216403_11538</name>
</gene>
<organism evidence="1 2">
    <name type="scientific">Nitrosospira multiformis (strain ATCC 25196 / NCIMB 11849 / C 71)</name>
    <dbReference type="NCBI Taxonomy" id="323848"/>
    <lineage>
        <taxon>Bacteria</taxon>
        <taxon>Pseudomonadati</taxon>
        <taxon>Pseudomonadota</taxon>
        <taxon>Betaproteobacteria</taxon>
        <taxon>Nitrosomonadales</taxon>
        <taxon>Nitrosomonadaceae</taxon>
        <taxon>Nitrosospira</taxon>
    </lineage>
</organism>
<evidence type="ECO:0000313" key="2">
    <source>
        <dbReference type="Proteomes" id="UP000236751"/>
    </source>
</evidence>
<dbReference type="Proteomes" id="UP000236751">
    <property type="component" value="Unassembled WGS sequence"/>
</dbReference>
<proteinExistence type="predicted"/>
<accession>A0A1H5VYR3</accession>